<sequence length="105" mass="11802">MKNQTRNDLRQVNTLDSTLDQVLVEMAAENRNSRDQRRSSRRNVMIRQTLNQVNTGSSVGVDPLKLWANAKDGCEEYCNLGFGGFSIPATSAPIEESFLKQGWLL</sequence>
<evidence type="ECO:0000256" key="1">
    <source>
        <dbReference type="SAM" id="MobiDB-lite"/>
    </source>
</evidence>
<accession>A0A915DTD1</accession>
<organism evidence="2 3">
    <name type="scientific">Ditylenchus dipsaci</name>
    <dbReference type="NCBI Taxonomy" id="166011"/>
    <lineage>
        <taxon>Eukaryota</taxon>
        <taxon>Metazoa</taxon>
        <taxon>Ecdysozoa</taxon>
        <taxon>Nematoda</taxon>
        <taxon>Chromadorea</taxon>
        <taxon>Rhabditida</taxon>
        <taxon>Tylenchina</taxon>
        <taxon>Tylenchomorpha</taxon>
        <taxon>Sphaerularioidea</taxon>
        <taxon>Anguinidae</taxon>
        <taxon>Anguininae</taxon>
        <taxon>Ditylenchus</taxon>
    </lineage>
</organism>
<dbReference type="Proteomes" id="UP000887574">
    <property type="component" value="Unplaced"/>
</dbReference>
<protein>
    <submittedName>
        <fullName evidence="3">Uncharacterized protein</fullName>
    </submittedName>
</protein>
<keyword evidence="2" id="KW-1185">Reference proteome</keyword>
<name>A0A915DTD1_9BILA</name>
<evidence type="ECO:0000313" key="2">
    <source>
        <dbReference type="Proteomes" id="UP000887574"/>
    </source>
</evidence>
<reference evidence="3" key="1">
    <citation type="submission" date="2022-11" db="UniProtKB">
        <authorList>
            <consortium name="WormBaseParasite"/>
        </authorList>
    </citation>
    <scope>IDENTIFICATION</scope>
</reference>
<feature type="region of interest" description="Disordered" evidence="1">
    <location>
        <begin position="27"/>
        <end position="49"/>
    </location>
</feature>
<proteinExistence type="predicted"/>
<dbReference type="AlphaFoldDB" id="A0A915DTD1"/>
<evidence type="ECO:0000313" key="3">
    <source>
        <dbReference type="WBParaSite" id="jg22638"/>
    </source>
</evidence>
<dbReference type="WBParaSite" id="jg22638">
    <property type="protein sequence ID" value="jg22638"/>
    <property type="gene ID" value="jg22638"/>
</dbReference>